<proteinExistence type="predicted"/>
<organism evidence="2 3">
    <name type="scientific">Mycena maculata</name>
    <dbReference type="NCBI Taxonomy" id="230809"/>
    <lineage>
        <taxon>Eukaryota</taxon>
        <taxon>Fungi</taxon>
        <taxon>Dikarya</taxon>
        <taxon>Basidiomycota</taxon>
        <taxon>Agaricomycotina</taxon>
        <taxon>Agaricomycetes</taxon>
        <taxon>Agaricomycetidae</taxon>
        <taxon>Agaricales</taxon>
        <taxon>Marasmiineae</taxon>
        <taxon>Mycenaceae</taxon>
        <taxon>Mycena</taxon>
    </lineage>
</organism>
<dbReference type="EMBL" id="JARJLG010000173">
    <property type="protein sequence ID" value="KAJ7732728.1"/>
    <property type="molecule type" value="Genomic_DNA"/>
</dbReference>
<feature type="region of interest" description="Disordered" evidence="1">
    <location>
        <begin position="195"/>
        <end position="218"/>
    </location>
</feature>
<comment type="caution">
    <text evidence="2">The sequence shown here is derived from an EMBL/GenBank/DDBJ whole genome shotgun (WGS) entry which is preliminary data.</text>
</comment>
<evidence type="ECO:0000256" key="1">
    <source>
        <dbReference type="SAM" id="MobiDB-lite"/>
    </source>
</evidence>
<accession>A0AAD7I179</accession>
<gene>
    <name evidence="2" type="ORF">DFH07DRAFT_1065537</name>
</gene>
<sequence length="218" mass="25170">MPSPMHSDLLLRCTQDMIDYRPRYGSDHRCVDVTIDLTVGTSNPPPRYKWREADWKEFCTAVESACNAERIVERSQHITTTAELDSIVSDLLDGYVSATERTVPVAEKSPFSKRWFSHELKQQLQELNKLKNRAAKRTATKAERDAVKPARNAYHSALRAQKRKHWKEWFVICRAKRGKRDLRDLRTWTQVRSVRKKTGGSPVGCSRNTTARKGERTV</sequence>
<reference evidence="2" key="1">
    <citation type="submission" date="2023-03" db="EMBL/GenBank/DDBJ databases">
        <title>Massive genome expansion in bonnet fungi (Mycena s.s.) driven by repeated elements and novel gene families across ecological guilds.</title>
        <authorList>
            <consortium name="Lawrence Berkeley National Laboratory"/>
            <person name="Harder C.B."/>
            <person name="Miyauchi S."/>
            <person name="Viragh M."/>
            <person name="Kuo A."/>
            <person name="Thoen E."/>
            <person name="Andreopoulos B."/>
            <person name="Lu D."/>
            <person name="Skrede I."/>
            <person name="Drula E."/>
            <person name="Henrissat B."/>
            <person name="Morin E."/>
            <person name="Kohler A."/>
            <person name="Barry K."/>
            <person name="LaButti K."/>
            <person name="Morin E."/>
            <person name="Salamov A."/>
            <person name="Lipzen A."/>
            <person name="Mereny Z."/>
            <person name="Hegedus B."/>
            <person name="Baldrian P."/>
            <person name="Stursova M."/>
            <person name="Weitz H."/>
            <person name="Taylor A."/>
            <person name="Grigoriev I.V."/>
            <person name="Nagy L.G."/>
            <person name="Martin F."/>
            <person name="Kauserud H."/>
        </authorList>
    </citation>
    <scope>NUCLEOTIDE SEQUENCE</scope>
    <source>
        <strain evidence="2">CBHHK188m</strain>
    </source>
</reference>
<keyword evidence="3" id="KW-1185">Reference proteome</keyword>
<evidence type="ECO:0008006" key="4">
    <source>
        <dbReference type="Google" id="ProtNLM"/>
    </source>
</evidence>
<dbReference type="AlphaFoldDB" id="A0AAD7I179"/>
<evidence type="ECO:0000313" key="3">
    <source>
        <dbReference type="Proteomes" id="UP001215280"/>
    </source>
</evidence>
<name>A0AAD7I179_9AGAR</name>
<evidence type="ECO:0000313" key="2">
    <source>
        <dbReference type="EMBL" id="KAJ7732728.1"/>
    </source>
</evidence>
<dbReference type="Proteomes" id="UP001215280">
    <property type="component" value="Unassembled WGS sequence"/>
</dbReference>
<protein>
    <recommendedName>
        <fullName evidence="4">Endonuclease/exonuclease/phosphatase domain-containing protein</fullName>
    </recommendedName>
</protein>